<dbReference type="PANTHER" id="PTHR14790">
    <property type="entry name" value="RECQ-MEDIATED GENOME INSTABILITY PROTEIN 1 RMI1"/>
    <property type="match status" value="1"/>
</dbReference>
<feature type="compositionally biased region" description="Polar residues" evidence="4">
    <location>
        <begin position="37"/>
        <end position="52"/>
    </location>
</feature>
<comment type="similarity">
    <text evidence="1">Belongs to the RMI1 family.</text>
</comment>
<dbReference type="InterPro" id="IPR042470">
    <property type="entry name" value="RMI1_N_C_sf"/>
</dbReference>
<evidence type="ECO:0000313" key="8">
    <source>
        <dbReference type="Proteomes" id="UP000813462"/>
    </source>
</evidence>
<feature type="domain" description="RecQ-mediated genome instability protein 1 C-terminal OB-fold" evidence="6">
    <location>
        <begin position="549"/>
        <end position="691"/>
    </location>
</feature>
<sequence>MPRRRLRLSTSSDDEENDDVEPQNHHQPQQEDEQPPTITQHHPLNPNPNNRSEPLEISDDEEFIDVSDNLSEPSPPERISNQQPQPQVAPPSSGGGCPITGFLQGLGLTLKREWFDACVLELERSMPGFANLDVGAKAKLVFERFLVSDMNYSGGGGLPENVHSLHLVDLSGPYVLQVDEIVNISSALKSRYQKAPPGIKRCLKLSMTDGVQRVFAMEYRPIKDLDVLAPAGLKVAICNVHVRRGLLMLVPESFEVLGGLVEELDAARQRLVDEVNKPPRGKRTRTGVVPPLITRATLAAWPSTDAHNAHTNNSTSQDTTPYQVHDQGATFVASGGNTERQRTLEEFSVPVSEHYAIPNPSRSTVWDDEETHIDTVPSHRSNGMPNPLRNIVADAEEVHMDTVPSHRSNDMSNSSLNIVSDANEIHMDTVSSHRSNDIPNPLRNIISDAEEIDMDTVPSHRSNGMPYPSRNIISGPEDIHMDTVPTSSRSSGMPNPSTDVASVGEEVEMDAVPYSRPSHVSEPCLNDFPNDEDVSTIEHPLILSGDREMPFTYLASLSAKWAAMRESAHFVQGKIKCFLTGVKGFQYKRRKTYELRVYVDDGSLISEIIVDHKVVQKGIGHSPEDVTAALSSSDTSVVRDMKETLKQFQFFLVNFEGIILIEINETSPVPVALEMNQGCPESDAWLLLRRLKASAPAQTLRSTPLNPLDISP</sequence>
<organism evidence="7 8">
    <name type="scientific">Ziziphus jujuba var. spinosa</name>
    <dbReference type="NCBI Taxonomy" id="714518"/>
    <lineage>
        <taxon>Eukaryota</taxon>
        <taxon>Viridiplantae</taxon>
        <taxon>Streptophyta</taxon>
        <taxon>Embryophyta</taxon>
        <taxon>Tracheophyta</taxon>
        <taxon>Spermatophyta</taxon>
        <taxon>Magnoliopsida</taxon>
        <taxon>eudicotyledons</taxon>
        <taxon>Gunneridae</taxon>
        <taxon>Pentapetalae</taxon>
        <taxon>rosids</taxon>
        <taxon>fabids</taxon>
        <taxon>Rosales</taxon>
        <taxon>Rhamnaceae</taxon>
        <taxon>Paliureae</taxon>
        <taxon>Ziziphus</taxon>
    </lineage>
</organism>
<dbReference type="OrthoDB" id="341511at2759"/>
<feature type="domain" description="RecQ mediated genome instability protein 1 OB-fold" evidence="5">
    <location>
        <begin position="158"/>
        <end position="269"/>
    </location>
</feature>
<feature type="compositionally biased region" description="Acidic residues" evidence="4">
    <location>
        <begin position="12"/>
        <end position="21"/>
    </location>
</feature>
<dbReference type="GO" id="GO:0016604">
    <property type="term" value="C:nuclear body"/>
    <property type="evidence" value="ECO:0007669"/>
    <property type="project" value="TreeGrafter"/>
</dbReference>
<dbReference type="InterPro" id="IPR032199">
    <property type="entry name" value="RMI1_C"/>
</dbReference>
<dbReference type="Pfam" id="PF08585">
    <property type="entry name" value="RMI1_N_C"/>
    <property type="match status" value="1"/>
</dbReference>
<reference evidence="7" key="1">
    <citation type="journal article" date="2021" name="Front. Plant Sci.">
        <title>Chromosome-Scale Genome Assembly for Chinese Sour Jujube and Insights Into Its Genome Evolution and Domestication Signature.</title>
        <authorList>
            <person name="Shen L.-Y."/>
            <person name="Luo H."/>
            <person name="Wang X.-L."/>
            <person name="Wang X.-M."/>
            <person name="Qiu X.-J."/>
            <person name="Liu H."/>
            <person name="Zhou S.-S."/>
            <person name="Jia K.-H."/>
            <person name="Nie S."/>
            <person name="Bao Y.-T."/>
            <person name="Zhang R.-G."/>
            <person name="Yun Q.-Z."/>
            <person name="Chai Y.-H."/>
            <person name="Lu J.-Y."/>
            <person name="Li Y."/>
            <person name="Zhao S.-W."/>
            <person name="Mao J.-F."/>
            <person name="Jia S.-G."/>
            <person name="Mao Y.-M."/>
        </authorList>
    </citation>
    <scope>NUCLEOTIDE SEQUENCE</scope>
    <source>
        <strain evidence="7">AT0</strain>
        <tissue evidence="7">Leaf</tissue>
    </source>
</reference>
<accession>A0A978VCV4</accession>
<gene>
    <name evidence="7" type="ORF">FEM48_Zijuj05G0046400</name>
</gene>
<protein>
    <recommendedName>
        <fullName evidence="2">RecQ-mediated genome instability protein 1</fullName>
    </recommendedName>
    <alternativeName>
        <fullName evidence="3">BLM-associated protein of 75 kDa homolog</fullName>
    </alternativeName>
</protein>
<dbReference type="AlphaFoldDB" id="A0A978VCV4"/>
<dbReference type="PANTHER" id="PTHR14790:SF15">
    <property type="entry name" value="RECQ-MEDIATED GENOME INSTABILITY PROTEIN 1"/>
    <property type="match status" value="1"/>
</dbReference>
<feature type="compositionally biased region" description="Acidic residues" evidence="4">
    <location>
        <begin position="56"/>
        <end position="65"/>
    </location>
</feature>
<dbReference type="Proteomes" id="UP000813462">
    <property type="component" value="Unassembled WGS sequence"/>
</dbReference>
<evidence type="ECO:0000256" key="4">
    <source>
        <dbReference type="SAM" id="MobiDB-lite"/>
    </source>
</evidence>
<dbReference type="GO" id="GO:0000712">
    <property type="term" value="P:resolution of meiotic recombination intermediates"/>
    <property type="evidence" value="ECO:0007669"/>
    <property type="project" value="TreeGrafter"/>
</dbReference>
<dbReference type="GO" id="GO:0000166">
    <property type="term" value="F:nucleotide binding"/>
    <property type="evidence" value="ECO:0007669"/>
    <property type="project" value="InterPro"/>
</dbReference>
<evidence type="ECO:0000256" key="1">
    <source>
        <dbReference type="ARBA" id="ARBA00006395"/>
    </source>
</evidence>
<dbReference type="Gene3D" id="2.40.50.770">
    <property type="entry name" value="RecQ-mediated genome instability protein Rmi1, C-terminal domain"/>
    <property type="match status" value="1"/>
</dbReference>
<feature type="region of interest" description="Disordered" evidence="4">
    <location>
        <begin position="457"/>
        <end position="477"/>
    </location>
</feature>
<dbReference type="EMBL" id="JAEACU010000005">
    <property type="protein sequence ID" value="KAH7528193.1"/>
    <property type="molecule type" value="Genomic_DNA"/>
</dbReference>
<evidence type="ECO:0000313" key="7">
    <source>
        <dbReference type="EMBL" id="KAH7528193.1"/>
    </source>
</evidence>
<feature type="region of interest" description="Disordered" evidence="4">
    <location>
        <begin position="1"/>
        <end position="96"/>
    </location>
</feature>
<evidence type="ECO:0000259" key="6">
    <source>
        <dbReference type="Pfam" id="PF16099"/>
    </source>
</evidence>
<dbReference type="GO" id="GO:0000724">
    <property type="term" value="P:double-strand break repair via homologous recombination"/>
    <property type="evidence" value="ECO:0007669"/>
    <property type="project" value="TreeGrafter"/>
</dbReference>
<proteinExistence type="inferred from homology"/>
<dbReference type="FunFam" id="2.40.50.770:FF:000004">
    <property type="entry name" value="RecQ-mediated instability protein (DUF1767)"/>
    <property type="match status" value="1"/>
</dbReference>
<dbReference type="Pfam" id="PF16099">
    <property type="entry name" value="RMI1_C"/>
    <property type="match status" value="1"/>
</dbReference>
<dbReference type="GO" id="GO:0031422">
    <property type="term" value="C:RecQ family helicase-topoisomerase III complex"/>
    <property type="evidence" value="ECO:0007669"/>
    <property type="project" value="TreeGrafter"/>
</dbReference>
<comment type="caution">
    <text evidence="7">The sequence shown here is derived from an EMBL/GenBank/DDBJ whole genome shotgun (WGS) entry which is preliminary data.</text>
</comment>
<name>A0A978VCV4_ZIZJJ</name>
<evidence type="ECO:0000256" key="3">
    <source>
        <dbReference type="ARBA" id="ARBA00077519"/>
    </source>
</evidence>
<evidence type="ECO:0000259" key="5">
    <source>
        <dbReference type="Pfam" id="PF08585"/>
    </source>
</evidence>
<evidence type="ECO:0000256" key="2">
    <source>
        <dbReference type="ARBA" id="ARBA00018987"/>
    </source>
</evidence>
<dbReference type="InterPro" id="IPR013894">
    <property type="entry name" value="RMI1_OB"/>
</dbReference>
<dbReference type="SMART" id="SM01161">
    <property type="entry name" value="DUF1767"/>
    <property type="match status" value="1"/>
</dbReference>